<accession>A0A7S4FX24</accession>
<name>A0A7S4FX24_9EUGL</name>
<dbReference type="AlphaFoldDB" id="A0A7S4FX24"/>
<reference evidence="1" key="1">
    <citation type="submission" date="2021-01" db="EMBL/GenBank/DDBJ databases">
        <authorList>
            <person name="Corre E."/>
            <person name="Pelletier E."/>
            <person name="Niang G."/>
            <person name="Scheremetjew M."/>
            <person name="Finn R."/>
            <person name="Kale V."/>
            <person name="Holt S."/>
            <person name="Cochrane G."/>
            <person name="Meng A."/>
            <person name="Brown T."/>
            <person name="Cohen L."/>
        </authorList>
    </citation>
    <scope>NUCLEOTIDE SEQUENCE</scope>
    <source>
        <strain evidence="1">CCMP1594</strain>
    </source>
</reference>
<evidence type="ECO:0000313" key="1">
    <source>
        <dbReference type="EMBL" id="CAE0817953.1"/>
    </source>
</evidence>
<organism evidence="1">
    <name type="scientific">Eutreptiella gymnastica</name>
    <dbReference type="NCBI Taxonomy" id="73025"/>
    <lineage>
        <taxon>Eukaryota</taxon>
        <taxon>Discoba</taxon>
        <taxon>Euglenozoa</taxon>
        <taxon>Euglenida</taxon>
        <taxon>Spirocuta</taxon>
        <taxon>Euglenophyceae</taxon>
        <taxon>Eutreptiales</taxon>
        <taxon>Eutreptiaceae</taxon>
        <taxon>Eutreptiella</taxon>
    </lineage>
</organism>
<dbReference type="EMBL" id="HBJA01083432">
    <property type="protein sequence ID" value="CAE0817953.1"/>
    <property type="molecule type" value="Transcribed_RNA"/>
</dbReference>
<gene>
    <name evidence="1" type="ORF">EGYM00163_LOCUS29121</name>
</gene>
<sequence>MSDPTLVTKIKEGQRASQEWKQAWWDYCDANGLAQYDPAVHPTEVLRQFIDTHTHIHLSNPAPGPSPAGPVATAGHQLLVTKIKEGQRASEEWKQAWWSYCDASDLGRRDPAVHPTAALQHFINTHSHIHLSNPAPGPSPAVVPGAPVATAEHQSLVTQVKQVQQTSPQGREAWANWCTQWGEATRDPSRHNASFLKQFLATNGPMTSAMGGLGVQPQTRTIQMPQTTAIGPVKESLVTQIKEFQRSSPEMAQVWQDHCAQYGQGSKDPMRHDVAFLHEFMTLHGPASLKRPREPDAYAAQSPQETLIKQIKEGQRMSEDWKAAWWAWCDTYGEGKRDPSRHSVAFLREFLSTHDAPSDGRAQKRQRTG</sequence>
<proteinExistence type="predicted"/>
<protein>
    <submittedName>
        <fullName evidence="1">Uncharacterized protein</fullName>
    </submittedName>
</protein>